<dbReference type="HOGENOM" id="CLU_1988836_0_0_3"/>
<gene>
    <name evidence="1" type="ORF">MC7420_2365</name>
</gene>
<name>B4W2B4_9CYAN</name>
<sequence length="125" mass="14389">MHLHLGIDAQGLRSNLACHPIVTLIIQPKKRHKKNMLALPKLHNLPNSFPVEGAVCIELVEGIPLFRASITVQERINTLLEKQQKLPLNNEEEQELDLYKEIDDYLGFINRTVRNLYLNQNQSDL</sequence>
<evidence type="ECO:0000313" key="2">
    <source>
        <dbReference type="Proteomes" id="UP000003835"/>
    </source>
</evidence>
<reference evidence="1 2" key="1">
    <citation type="submission" date="2008-07" db="EMBL/GenBank/DDBJ databases">
        <authorList>
            <person name="Tandeau de Marsac N."/>
            <person name="Ferriera S."/>
            <person name="Johnson J."/>
            <person name="Kravitz S."/>
            <person name="Beeson K."/>
            <person name="Sutton G."/>
            <person name="Rogers Y.-H."/>
            <person name="Friedman R."/>
            <person name="Frazier M."/>
            <person name="Venter J.C."/>
        </authorList>
    </citation>
    <scope>NUCLEOTIDE SEQUENCE [LARGE SCALE GENOMIC DNA]</scope>
    <source>
        <strain evidence="1 2">PCC 7420</strain>
    </source>
</reference>
<organism evidence="1 2">
    <name type="scientific">Coleofasciculus chthonoplastes PCC 7420</name>
    <dbReference type="NCBI Taxonomy" id="118168"/>
    <lineage>
        <taxon>Bacteria</taxon>
        <taxon>Bacillati</taxon>
        <taxon>Cyanobacteriota</taxon>
        <taxon>Cyanophyceae</taxon>
        <taxon>Coleofasciculales</taxon>
        <taxon>Coleofasciculaceae</taxon>
        <taxon>Coleofasciculus</taxon>
    </lineage>
</organism>
<dbReference type="EMBL" id="DS989870">
    <property type="protein sequence ID" value="EDX71699.1"/>
    <property type="molecule type" value="Genomic_DNA"/>
</dbReference>
<protein>
    <submittedName>
        <fullName evidence="1">Uncharacterized protein</fullName>
    </submittedName>
</protein>
<evidence type="ECO:0000313" key="1">
    <source>
        <dbReference type="EMBL" id="EDX71699.1"/>
    </source>
</evidence>
<dbReference type="eggNOG" id="ENOG50335DJ">
    <property type="taxonomic scope" value="Bacteria"/>
</dbReference>
<keyword evidence="2" id="KW-1185">Reference proteome</keyword>
<dbReference type="STRING" id="118168.MC7420_2365"/>
<dbReference type="AlphaFoldDB" id="B4W2B4"/>
<proteinExistence type="predicted"/>
<accession>B4W2B4</accession>
<dbReference type="Proteomes" id="UP000003835">
    <property type="component" value="Unassembled WGS sequence"/>
</dbReference>